<organism evidence="2 3">
    <name type="scientific">[Roseibacterium] beibuensis</name>
    <dbReference type="NCBI Taxonomy" id="1193142"/>
    <lineage>
        <taxon>Bacteria</taxon>
        <taxon>Pseudomonadati</taxon>
        <taxon>Pseudomonadota</taxon>
        <taxon>Alphaproteobacteria</taxon>
        <taxon>Rhodobacterales</taxon>
        <taxon>Roseobacteraceae</taxon>
        <taxon>Roseicyclus</taxon>
    </lineage>
</organism>
<gene>
    <name evidence="2" type="ORF">GCM10023209_19810</name>
</gene>
<feature type="region of interest" description="Disordered" evidence="1">
    <location>
        <begin position="1"/>
        <end position="23"/>
    </location>
</feature>
<comment type="caution">
    <text evidence="2">The sequence shown here is derived from an EMBL/GenBank/DDBJ whole genome shotgun (WGS) entry which is preliminary data.</text>
</comment>
<name>A0ABP9LCP9_9RHOB</name>
<reference evidence="3" key="1">
    <citation type="journal article" date="2019" name="Int. J. Syst. Evol. Microbiol.">
        <title>The Global Catalogue of Microorganisms (GCM) 10K type strain sequencing project: providing services to taxonomists for standard genome sequencing and annotation.</title>
        <authorList>
            <consortium name="The Broad Institute Genomics Platform"/>
            <consortium name="The Broad Institute Genome Sequencing Center for Infectious Disease"/>
            <person name="Wu L."/>
            <person name="Ma J."/>
        </authorList>
    </citation>
    <scope>NUCLEOTIDE SEQUENCE [LARGE SCALE GENOMIC DNA]</scope>
    <source>
        <strain evidence="3">JCM 18015</strain>
    </source>
</reference>
<sequence length="114" mass="12868">MKSGPALLTHPPKTAPGRADDYDPVPALVPGRCNWCGGPLSRGQLKVCSPACRTAWRNFLGSIGPSIAERLIYERAHRHRRPMPEPAKRAYREMMEIGRRALGRLRDMHKELTR</sequence>
<evidence type="ECO:0000256" key="1">
    <source>
        <dbReference type="SAM" id="MobiDB-lite"/>
    </source>
</evidence>
<evidence type="ECO:0000313" key="3">
    <source>
        <dbReference type="Proteomes" id="UP001499910"/>
    </source>
</evidence>
<proteinExistence type="predicted"/>
<evidence type="ECO:0008006" key="4">
    <source>
        <dbReference type="Google" id="ProtNLM"/>
    </source>
</evidence>
<evidence type="ECO:0000313" key="2">
    <source>
        <dbReference type="EMBL" id="GAA5073660.1"/>
    </source>
</evidence>
<dbReference type="EMBL" id="BAABHW010000002">
    <property type="protein sequence ID" value="GAA5073660.1"/>
    <property type="molecule type" value="Genomic_DNA"/>
</dbReference>
<keyword evidence="3" id="KW-1185">Reference proteome</keyword>
<dbReference type="RefSeq" id="WP_345229461.1">
    <property type="nucleotide sequence ID" value="NZ_BAABHW010000002.1"/>
</dbReference>
<protein>
    <recommendedName>
        <fullName evidence="4">DUF2116 family Zn-ribbon domain-containing protein</fullName>
    </recommendedName>
</protein>
<accession>A0ABP9LCP9</accession>
<dbReference type="Proteomes" id="UP001499910">
    <property type="component" value="Unassembled WGS sequence"/>
</dbReference>